<accession>J9GRM6</accession>
<protein>
    <submittedName>
        <fullName evidence="1">Uncharacterized protein</fullName>
    </submittedName>
</protein>
<proteinExistence type="predicted"/>
<comment type="caution">
    <text evidence="1">The sequence shown here is derived from an EMBL/GenBank/DDBJ whole genome shotgun (WGS) entry which is preliminary data.</text>
</comment>
<organism evidence="1">
    <name type="scientific">gut metagenome</name>
    <dbReference type="NCBI Taxonomy" id="749906"/>
    <lineage>
        <taxon>unclassified sequences</taxon>
        <taxon>metagenomes</taxon>
        <taxon>organismal metagenomes</taxon>
    </lineage>
</organism>
<dbReference type="AlphaFoldDB" id="J9GRM6"/>
<dbReference type="EMBL" id="AMCI01002402">
    <property type="protein sequence ID" value="EJX02815.1"/>
    <property type="molecule type" value="Genomic_DNA"/>
</dbReference>
<sequence>MVMGALEKQEQLDMADLPECFDGRVSVNAVKIMEQLGFITINNGIICKGVIRRCQLEDSPLYPPCSISVRTFLTFIKKICTRANMSFCVDKVTAAFNEQHNRY</sequence>
<evidence type="ECO:0000313" key="1">
    <source>
        <dbReference type="EMBL" id="EJX02815.1"/>
    </source>
</evidence>
<gene>
    <name evidence="1" type="ORF">EVA_09081</name>
</gene>
<reference evidence="1" key="1">
    <citation type="journal article" date="2012" name="PLoS ONE">
        <title>Gene sets for utilization of primary and secondary nutrition supplies in the distal gut of endangered iberian lynx.</title>
        <authorList>
            <person name="Alcaide M."/>
            <person name="Messina E."/>
            <person name="Richter M."/>
            <person name="Bargiela R."/>
            <person name="Peplies J."/>
            <person name="Huws S.A."/>
            <person name="Newbold C.J."/>
            <person name="Golyshin P.N."/>
            <person name="Simon M.A."/>
            <person name="Lopez G."/>
            <person name="Yakimov M.M."/>
            <person name="Ferrer M."/>
        </authorList>
    </citation>
    <scope>NUCLEOTIDE SEQUENCE</scope>
</reference>
<name>J9GRM6_9ZZZZ</name>